<keyword evidence="2" id="KW-0677">Repeat</keyword>
<name>A0A3R7N320_9TRYP</name>
<feature type="region of interest" description="Disordered" evidence="6">
    <location>
        <begin position="410"/>
        <end position="487"/>
    </location>
</feature>
<feature type="region of interest" description="Disordered" evidence="6">
    <location>
        <begin position="78"/>
        <end position="109"/>
    </location>
</feature>
<feature type="region of interest" description="Disordered" evidence="6">
    <location>
        <begin position="289"/>
        <end position="308"/>
    </location>
</feature>
<feature type="domain" description="C2HC/C3H-type" evidence="7">
    <location>
        <begin position="519"/>
        <end position="548"/>
    </location>
</feature>
<evidence type="ECO:0000313" key="9">
    <source>
        <dbReference type="Proteomes" id="UP000284403"/>
    </source>
</evidence>
<dbReference type="PROSITE" id="PS52027">
    <property type="entry name" value="ZF_C2HC_C3H"/>
    <property type="match status" value="1"/>
</dbReference>
<keyword evidence="9" id="KW-1185">Reference proteome</keyword>
<evidence type="ECO:0000256" key="5">
    <source>
        <dbReference type="PROSITE-ProRule" id="PRU01371"/>
    </source>
</evidence>
<evidence type="ECO:0000256" key="3">
    <source>
        <dbReference type="ARBA" id="ARBA00022771"/>
    </source>
</evidence>
<evidence type="ECO:0000256" key="1">
    <source>
        <dbReference type="ARBA" id="ARBA00022723"/>
    </source>
</evidence>
<feature type="compositionally biased region" description="Low complexity" evidence="6">
    <location>
        <begin position="196"/>
        <end position="216"/>
    </location>
</feature>
<dbReference type="OrthoDB" id="10255185at2759"/>
<proteinExistence type="predicted"/>
<feature type="region of interest" description="Disordered" evidence="6">
    <location>
        <begin position="156"/>
        <end position="258"/>
    </location>
</feature>
<comment type="caution">
    <text evidence="8">The sequence shown here is derived from an EMBL/GenBank/DDBJ whole genome shotgun (WGS) entry which is preliminary data.</text>
</comment>
<sequence length="554" mass="58680">MHHAAQDAAAAQAVQGGGGAAFAGAGANGAAGGVGWPWSPAAGDLLREQMAFLANAQANDIRASLFLRLRLSAQQRRTAQRNQLAERRAAQNRRRSTSVPAGAAAAASAAAAEEEEEACDDGWRCPGCSRRYTDAAAYTRHRSNCRRYNLLLRRQGGETVPPSARSVQAATTTSPPPLTSSTFRSELELTQRRLEPAASTSPRATAATARCTPSTANAPGAPPAEQSQRRAAAGGNAAAPLQPSALAESPSTNHSLSIPCSSVLDERREECVEREDRREFARNFSLSRELTPSSFGPQSQHKMSPSARNSIDELPAAVADRVSFDRSSPLPVWLSLGNTVKSREDGEGGAGVAQPTLSCRQSSVACNSTAVSGLNWGEAAEGAEEPLRPCPYCGRSFFAESRWPRHVAVCEQQQQQQQQRKRNSRTSVARGTPGNRSHRASRASTGGSLDSSSVLRDTAQPLASSRGKSGDAKGSAAGKPAAKWRQQSAHLRQSLQLPGTSAQTVLPDSVGDMDVFEDGRVGCPSCGRRFAPAAAERHIPSCRERGSGQKKMRI</sequence>
<reference evidence="8 9" key="1">
    <citation type="journal article" date="2018" name="BMC Genomics">
        <title>Genomic comparison of Trypanosoma conorhini and Trypanosoma rangeli to Trypanosoma cruzi strains of high and low virulence.</title>
        <authorList>
            <person name="Bradwell K.R."/>
            <person name="Koparde V.N."/>
            <person name="Matveyev A.V."/>
            <person name="Serrano M.G."/>
            <person name="Alves J.M."/>
            <person name="Parikh H."/>
            <person name="Huang B."/>
            <person name="Lee V."/>
            <person name="Espinosa-Alvarez O."/>
            <person name="Ortiz P.A."/>
            <person name="Costa-Martins A.G."/>
            <person name="Teixeira M.M."/>
            <person name="Buck G.A."/>
        </authorList>
    </citation>
    <scope>NUCLEOTIDE SEQUENCE [LARGE SCALE GENOMIC DNA]</scope>
    <source>
        <strain evidence="8 9">025E</strain>
    </source>
</reference>
<dbReference type="EMBL" id="MKKU01000448">
    <property type="protein sequence ID" value="RNF12041.1"/>
    <property type="molecule type" value="Genomic_DNA"/>
</dbReference>
<dbReference type="Proteomes" id="UP000284403">
    <property type="component" value="Unassembled WGS sequence"/>
</dbReference>
<accession>A0A3R7N320</accession>
<gene>
    <name evidence="8" type="ORF">Tco025E_06645</name>
</gene>
<dbReference type="GO" id="GO:0008270">
    <property type="term" value="F:zinc ion binding"/>
    <property type="evidence" value="ECO:0007669"/>
    <property type="project" value="UniProtKB-KW"/>
</dbReference>
<evidence type="ECO:0000256" key="4">
    <source>
        <dbReference type="ARBA" id="ARBA00022833"/>
    </source>
</evidence>
<dbReference type="Gene3D" id="3.30.160.60">
    <property type="entry name" value="Classic Zinc Finger"/>
    <property type="match status" value="1"/>
</dbReference>
<keyword evidence="1" id="KW-0479">Metal-binding</keyword>
<dbReference type="PANTHER" id="PTHR13555">
    <property type="entry name" value="C2H2 ZINC FINGER CGI-62-RELATED"/>
    <property type="match status" value="1"/>
</dbReference>
<feature type="compositionally biased region" description="Basic and acidic residues" evidence="6">
    <location>
        <begin position="185"/>
        <end position="195"/>
    </location>
</feature>
<evidence type="ECO:0000256" key="2">
    <source>
        <dbReference type="ARBA" id="ARBA00022737"/>
    </source>
</evidence>
<feature type="compositionally biased region" description="Polar residues" evidence="6">
    <location>
        <begin position="442"/>
        <end position="455"/>
    </location>
</feature>
<organism evidence="8 9">
    <name type="scientific">Trypanosoma conorhini</name>
    <dbReference type="NCBI Taxonomy" id="83891"/>
    <lineage>
        <taxon>Eukaryota</taxon>
        <taxon>Discoba</taxon>
        <taxon>Euglenozoa</taxon>
        <taxon>Kinetoplastea</taxon>
        <taxon>Metakinetoplastina</taxon>
        <taxon>Trypanosomatida</taxon>
        <taxon>Trypanosomatidae</taxon>
        <taxon>Trypanosoma</taxon>
    </lineage>
</organism>
<dbReference type="Pfam" id="PF13913">
    <property type="entry name" value="zf-C2HC_2"/>
    <property type="match status" value="2"/>
</dbReference>
<feature type="compositionally biased region" description="Low complexity" evidence="6">
    <location>
        <begin position="463"/>
        <end position="483"/>
    </location>
</feature>
<evidence type="ECO:0000259" key="7">
    <source>
        <dbReference type="PROSITE" id="PS52027"/>
    </source>
</evidence>
<keyword evidence="3 5" id="KW-0863">Zinc-finger</keyword>
<dbReference type="InterPro" id="IPR026319">
    <property type="entry name" value="ZC2HC1A/B-like"/>
</dbReference>
<evidence type="ECO:0000313" key="8">
    <source>
        <dbReference type="EMBL" id="RNF12041.1"/>
    </source>
</evidence>
<keyword evidence="4" id="KW-0862">Zinc</keyword>
<dbReference type="AlphaFoldDB" id="A0A3R7N320"/>
<evidence type="ECO:0000256" key="6">
    <source>
        <dbReference type="SAM" id="MobiDB-lite"/>
    </source>
</evidence>
<dbReference type="InterPro" id="IPR049899">
    <property type="entry name" value="Znf_C2HC_C3H"/>
</dbReference>
<feature type="compositionally biased region" description="Polar residues" evidence="6">
    <location>
        <begin position="249"/>
        <end position="258"/>
    </location>
</feature>
<dbReference type="RefSeq" id="XP_029226472.1">
    <property type="nucleotide sequence ID" value="XM_029373520.1"/>
</dbReference>
<protein>
    <recommendedName>
        <fullName evidence="7">C2HC/C3H-type domain-containing protein</fullName>
    </recommendedName>
</protein>
<dbReference type="GeneID" id="40320256"/>